<dbReference type="EMBL" id="HAEH01001444">
    <property type="protein sequence ID" value="SBR66910.1"/>
    <property type="molecule type" value="Transcribed_RNA"/>
</dbReference>
<evidence type="ECO:0000313" key="2">
    <source>
        <dbReference type="EMBL" id="SBR66910.1"/>
    </source>
</evidence>
<organism evidence="2">
    <name type="scientific">Nothobranchius rachovii</name>
    <name type="common">bluefin notho</name>
    <dbReference type="NCBI Taxonomy" id="451742"/>
    <lineage>
        <taxon>Eukaryota</taxon>
        <taxon>Metazoa</taxon>
        <taxon>Chordata</taxon>
        <taxon>Craniata</taxon>
        <taxon>Vertebrata</taxon>
        <taxon>Euteleostomi</taxon>
        <taxon>Actinopterygii</taxon>
        <taxon>Neopterygii</taxon>
        <taxon>Teleostei</taxon>
        <taxon>Neoteleostei</taxon>
        <taxon>Acanthomorphata</taxon>
        <taxon>Ovalentaria</taxon>
        <taxon>Atherinomorphae</taxon>
        <taxon>Cyprinodontiformes</taxon>
        <taxon>Nothobranchiidae</taxon>
        <taxon>Nothobranchius</taxon>
    </lineage>
</organism>
<reference evidence="2" key="2">
    <citation type="submission" date="2016-06" db="EMBL/GenBank/DDBJ databases">
        <title>The genome of a short-lived fish provides insights into sex chromosome evolution and the genetic control of aging.</title>
        <authorList>
            <person name="Reichwald K."/>
            <person name="Felder M."/>
            <person name="Petzold A."/>
            <person name="Koch P."/>
            <person name="Groth M."/>
            <person name="Platzer M."/>
        </authorList>
    </citation>
    <scope>NUCLEOTIDE SEQUENCE</scope>
    <source>
        <tissue evidence="2">Brain</tissue>
    </source>
</reference>
<proteinExistence type="predicted"/>
<protein>
    <submittedName>
        <fullName evidence="2">Uncharacterized protein</fullName>
    </submittedName>
</protein>
<feature type="region of interest" description="Disordered" evidence="1">
    <location>
        <begin position="72"/>
        <end position="109"/>
    </location>
</feature>
<feature type="non-terminal residue" evidence="2">
    <location>
        <position position="1"/>
    </location>
</feature>
<gene>
    <name evidence="2" type="primary">CR847511.1</name>
</gene>
<name>A0A1A8NCV4_9TELE</name>
<accession>A0A1A8NCV4</accession>
<dbReference type="AlphaFoldDB" id="A0A1A8NCV4"/>
<sequence length="109" mass="12248">RCDVCVSWCDFSSMDQCEDREEGVPPSKTGLCGEHESQSKAQRIHKRLRSESEPSCVSFKSNRSMDIIMEFSSSGAPPAPAERIHKRRRTESGPSCVPFKSDRSKDIII</sequence>
<feature type="non-terminal residue" evidence="2">
    <location>
        <position position="109"/>
    </location>
</feature>
<evidence type="ECO:0000256" key="1">
    <source>
        <dbReference type="SAM" id="MobiDB-lite"/>
    </source>
</evidence>
<feature type="compositionally biased region" description="Basic and acidic residues" evidence="1">
    <location>
        <begin position="100"/>
        <end position="109"/>
    </location>
</feature>
<reference evidence="2" key="1">
    <citation type="submission" date="2016-05" db="EMBL/GenBank/DDBJ databases">
        <authorList>
            <person name="Lavstsen T."/>
            <person name="Jespersen J.S."/>
        </authorList>
    </citation>
    <scope>NUCLEOTIDE SEQUENCE</scope>
    <source>
        <tissue evidence="2">Brain</tissue>
    </source>
</reference>
<feature type="region of interest" description="Disordered" evidence="1">
    <location>
        <begin position="19"/>
        <end position="49"/>
    </location>
</feature>